<gene>
    <name evidence="2" type="ORF">CLEI1391_LOCUS7496</name>
</gene>
<name>A0A7S0RG65_9CHLO</name>
<sequence>MSEYEERVAQEGELSEEELPAEVLEEVAENLTHDRRHFAMFQARVECAPEQCIRYCFQDGAGPLWPSPSNLPSPNDIPACPRCGKARKFEFQVMPQLLNHLGQDEGDRDALDWSTLAVYTCAGSCSLAAAPKVAHAVQGGSTYLEEYVWVQPPS</sequence>
<organism evidence="2">
    <name type="scientific">Chlamydomonas leiostraca</name>
    <dbReference type="NCBI Taxonomy" id="1034604"/>
    <lineage>
        <taxon>Eukaryota</taxon>
        <taxon>Viridiplantae</taxon>
        <taxon>Chlorophyta</taxon>
        <taxon>core chlorophytes</taxon>
        <taxon>Chlorophyceae</taxon>
        <taxon>CS clade</taxon>
        <taxon>Chlamydomonadales</taxon>
        <taxon>Chlamydomonadaceae</taxon>
        <taxon>Chlamydomonas</taxon>
    </lineage>
</organism>
<feature type="domain" description="Programmed cell death protein 2 C-terminal" evidence="1">
    <location>
        <begin position="36"/>
        <end position="151"/>
    </location>
</feature>
<dbReference type="GO" id="GO:0005737">
    <property type="term" value="C:cytoplasm"/>
    <property type="evidence" value="ECO:0007669"/>
    <property type="project" value="InterPro"/>
</dbReference>
<dbReference type="AlphaFoldDB" id="A0A7S0RG65"/>
<protein>
    <recommendedName>
        <fullName evidence="1">Programmed cell death protein 2 C-terminal domain-containing protein</fullName>
    </recommendedName>
</protein>
<accession>A0A7S0RG65</accession>
<proteinExistence type="predicted"/>
<dbReference type="InterPro" id="IPR007320">
    <property type="entry name" value="PDCD2_C"/>
</dbReference>
<evidence type="ECO:0000313" key="2">
    <source>
        <dbReference type="EMBL" id="CAD8676531.1"/>
    </source>
</evidence>
<dbReference type="Pfam" id="PF04194">
    <property type="entry name" value="PDCD2_C"/>
    <property type="match status" value="1"/>
</dbReference>
<dbReference type="EMBL" id="HBFB01013296">
    <property type="protein sequence ID" value="CAD8676531.1"/>
    <property type="molecule type" value="Transcribed_RNA"/>
</dbReference>
<dbReference type="PANTHER" id="PTHR12298">
    <property type="entry name" value="PCDC2 PROGRAMMED CELL DEATH PROTEIN 2 -RELATED"/>
    <property type="match status" value="1"/>
</dbReference>
<dbReference type="PANTHER" id="PTHR12298:SF4">
    <property type="entry name" value="PROGRAMMED CELL DEATH PROTEIN 2"/>
    <property type="match status" value="1"/>
</dbReference>
<reference evidence="2" key="1">
    <citation type="submission" date="2021-01" db="EMBL/GenBank/DDBJ databases">
        <authorList>
            <person name="Corre E."/>
            <person name="Pelletier E."/>
            <person name="Niang G."/>
            <person name="Scheremetjew M."/>
            <person name="Finn R."/>
            <person name="Kale V."/>
            <person name="Holt S."/>
            <person name="Cochrane G."/>
            <person name="Meng A."/>
            <person name="Brown T."/>
            <person name="Cohen L."/>
        </authorList>
    </citation>
    <scope>NUCLEOTIDE SEQUENCE</scope>
    <source>
        <strain evidence="2">SAG 11-49</strain>
    </source>
</reference>
<evidence type="ECO:0000259" key="1">
    <source>
        <dbReference type="Pfam" id="PF04194"/>
    </source>
</evidence>